<evidence type="ECO:0000313" key="3">
    <source>
        <dbReference type="Proteomes" id="UP001187415"/>
    </source>
</evidence>
<accession>A0AA88NR20</accession>
<feature type="compositionally biased region" description="Basic and acidic residues" evidence="1">
    <location>
        <begin position="1"/>
        <end position="11"/>
    </location>
</feature>
<dbReference type="AlphaFoldDB" id="A0AA88NR20"/>
<evidence type="ECO:0000256" key="1">
    <source>
        <dbReference type="SAM" id="MobiDB-lite"/>
    </source>
</evidence>
<dbReference type="Proteomes" id="UP001187415">
    <property type="component" value="Unassembled WGS sequence"/>
</dbReference>
<evidence type="ECO:0000313" key="2">
    <source>
        <dbReference type="EMBL" id="KAK2862905.1"/>
    </source>
</evidence>
<protein>
    <submittedName>
        <fullName evidence="2">Uncharacterized protein</fullName>
    </submittedName>
</protein>
<dbReference type="EMBL" id="JAUPFM010000001">
    <property type="protein sequence ID" value="KAK2862905.1"/>
    <property type="molecule type" value="Genomic_DNA"/>
</dbReference>
<keyword evidence="3" id="KW-1185">Reference proteome</keyword>
<feature type="compositionally biased region" description="Basic and acidic residues" evidence="1">
    <location>
        <begin position="46"/>
        <end position="62"/>
    </location>
</feature>
<sequence length="115" mass="13036">MSQLETRREMRVSAGGKQLFLSHHKTSSFIGAKKKEPQRGSSPKQTHSEDSAEERQTEDRQRGRQRGTVVSLCVSVLVEKDESVERETMKMQIHCAAFSQTPYCAALTFTTRLFS</sequence>
<gene>
    <name evidence="2" type="ORF">Q5P01_002438</name>
</gene>
<feature type="region of interest" description="Disordered" evidence="1">
    <location>
        <begin position="1"/>
        <end position="67"/>
    </location>
</feature>
<name>A0AA88NR20_CHASR</name>
<proteinExistence type="predicted"/>
<organism evidence="2 3">
    <name type="scientific">Channa striata</name>
    <name type="common">Snakehead murrel</name>
    <name type="synonym">Ophicephalus striatus</name>
    <dbReference type="NCBI Taxonomy" id="64152"/>
    <lineage>
        <taxon>Eukaryota</taxon>
        <taxon>Metazoa</taxon>
        <taxon>Chordata</taxon>
        <taxon>Craniata</taxon>
        <taxon>Vertebrata</taxon>
        <taxon>Euteleostomi</taxon>
        <taxon>Actinopterygii</taxon>
        <taxon>Neopterygii</taxon>
        <taxon>Teleostei</taxon>
        <taxon>Neoteleostei</taxon>
        <taxon>Acanthomorphata</taxon>
        <taxon>Anabantaria</taxon>
        <taxon>Anabantiformes</taxon>
        <taxon>Channoidei</taxon>
        <taxon>Channidae</taxon>
        <taxon>Channa</taxon>
    </lineage>
</organism>
<reference evidence="2" key="1">
    <citation type="submission" date="2023-07" db="EMBL/GenBank/DDBJ databases">
        <title>Chromosome-level Genome Assembly of Striped Snakehead (Channa striata).</title>
        <authorList>
            <person name="Liu H."/>
        </authorList>
    </citation>
    <scope>NUCLEOTIDE SEQUENCE</scope>
    <source>
        <strain evidence="2">Gz</strain>
        <tissue evidence="2">Muscle</tissue>
    </source>
</reference>
<comment type="caution">
    <text evidence="2">The sequence shown here is derived from an EMBL/GenBank/DDBJ whole genome shotgun (WGS) entry which is preliminary data.</text>
</comment>